<gene>
    <name evidence="4" type="ORF">ACFSJG_12510</name>
</gene>
<accession>A0ABW4P4W6</accession>
<keyword evidence="3" id="KW-0812">Transmembrane</keyword>
<feature type="region of interest" description="Disordered" evidence="2">
    <location>
        <begin position="1"/>
        <end position="54"/>
    </location>
</feature>
<name>A0ABW4P4W6_9NOCA</name>
<proteinExistence type="predicted"/>
<reference evidence="5" key="1">
    <citation type="journal article" date="2019" name="Int. J. Syst. Evol. Microbiol.">
        <title>The Global Catalogue of Microorganisms (GCM) 10K type strain sequencing project: providing services to taxonomists for standard genome sequencing and annotation.</title>
        <authorList>
            <consortium name="The Broad Institute Genomics Platform"/>
            <consortium name="The Broad Institute Genome Sequencing Center for Infectious Disease"/>
            <person name="Wu L."/>
            <person name="Ma J."/>
        </authorList>
    </citation>
    <scope>NUCLEOTIDE SEQUENCE [LARGE SCALE GENOMIC DNA]</scope>
    <source>
        <strain evidence="5">DT72</strain>
    </source>
</reference>
<keyword evidence="3" id="KW-0472">Membrane</keyword>
<dbReference type="RefSeq" id="WP_378485544.1">
    <property type="nucleotide sequence ID" value="NZ_JBHUFB010000010.1"/>
</dbReference>
<comment type="caution">
    <text evidence="4">The sequence shown here is derived from an EMBL/GenBank/DDBJ whole genome shotgun (WGS) entry which is preliminary data.</text>
</comment>
<dbReference type="EMBL" id="JBHUFB010000010">
    <property type="protein sequence ID" value="MFD1813043.1"/>
    <property type="molecule type" value="Genomic_DNA"/>
</dbReference>
<keyword evidence="5" id="KW-1185">Reference proteome</keyword>
<feature type="coiled-coil region" evidence="1">
    <location>
        <begin position="95"/>
        <end position="122"/>
    </location>
</feature>
<feature type="compositionally biased region" description="Low complexity" evidence="2">
    <location>
        <begin position="174"/>
        <end position="186"/>
    </location>
</feature>
<evidence type="ECO:0000256" key="1">
    <source>
        <dbReference type="SAM" id="Coils"/>
    </source>
</evidence>
<keyword evidence="1" id="KW-0175">Coiled coil</keyword>
<evidence type="ECO:0000256" key="3">
    <source>
        <dbReference type="SAM" id="Phobius"/>
    </source>
</evidence>
<feature type="region of interest" description="Disordered" evidence="2">
    <location>
        <begin position="174"/>
        <end position="195"/>
    </location>
</feature>
<evidence type="ECO:0008006" key="6">
    <source>
        <dbReference type="Google" id="ProtNLM"/>
    </source>
</evidence>
<keyword evidence="3" id="KW-1133">Transmembrane helix</keyword>
<feature type="transmembrane region" description="Helical" evidence="3">
    <location>
        <begin position="64"/>
        <end position="84"/>
    </location>
</feature>
<evidence type="ECO:0000256" key="2">
    <source>
        <dbReference type="SAM" id="MobiDB-lite"/>
    </source>
</evidence>
<organism evidence="4 5">
    <name type="scientific">Rhodococcus gannanensis</name>
    <dbReference type="NCBI Taxonomy" id="1960308"/>
    <lineage>
        <taxon>Bacteria</taxon>
        <taxon>Bacillati</taxon>
        <taxon>Actinomycetota</taxon>
        <taxon>Actinomycetes</taxon>
        <taxon>Mycobacteriales</taxon>
        <taxon>Nocardiaceae</taxon>
        <taxon>Rhodococcus</taxon>
    </lineage>
</organism>
<feature type="compositionally biased region" description="Gly residues" evidence="2">
    <location>
        <begin position="263"/>
        <end position="274"/>
    </location>
</feature>
<evidence type="ECO:0000313" key="5">
    <source>
        <dbReference type="Proteomes" id="UP001597286"/>
    </source>
</evidence>
<sequence>MTVPVQDRTATKPARVGRRVPAKTGDRSVARSGAAQRAYAKRNQRAAVSESTPKSARSGFTARIPFVAAVIGLLSVGLAVTLLLTTRAAEDSYKLSAAKAHNQELIEKKAALERDFRAANSAPELARKAAELGMIAATDVARLVVADDGSVTVVGEPKPATGAPVVAPAPAAAAAPSATGPARGAGVTAADLPPVGTRATADLAPIPARAPAAVAAAPAPLPAPAAPAPEAATPQAANSQQPAAQDEQLVPMARGAQASADTGTGGAADTGGAR</sequence>
<protein>
    <recommendedName>
        <fullName evidence="6">Cell division protein FtsL</fullName>
    </recommendedName>
</protein>
<evidence type="ECO:0000313" key="4">
    <source>
        <dbReference type="EMBL" id="MFD1813043.1"/>
    </source>
</evidence>
<dbReference type="Proteomes" id="UP001597286">
    <property type="component" value="Unassembled WGS sequence"/>
</dbReference>
<feature type="compositionally biased region" description="Low complexity" evidence="2">
    <location>
        <begin position="228"/>
        <end position="245"/>
    </location>
</feature>
<feature type="region of interest" description="Disordered" evidence="2">
    <location>
        <begin position="220"/>
        <end position="274"/>
    </location>
</feature>